<dbReference type="AlphaFoldDB" id="A0A6G4VJK5"/>
<sequence>MPGNTDSIVTTIPNAKVRAVAERVVQEFQLAADKVAAHHGESARFPMPSGGSATEHLLAKRFMTLAEGQKKEAAERVAADLKAGSARSKKLGDLAKVDLRSPTPVEAQVRNLPFPEKLKFPADELREVPASAVPESAQATTAAPLNKLELRIHRVRCLDETSDSGEDEIDLGGTCVDESGDVKKISAFRVDSFHTGEVQSYVPPRRFTYFSLSEGATFPKWYHVTLVLAEADWGGVADFLDDLLAKVKKQVVEAIAKAIGGALGSLAGPIGAAIGVAVGWAVTEIFKYLSRVWGDDVFNPVTVRVAIPSLTSRWSTGSDSPESTVGFTGHGGRYDLVFDWRMFA</sequence>
<reference evidence="1 2" key="1">
    <citation type="submission" date="2020-02" db="EMBL/GenBank/DDBJ databases">
        <title>Whole-genome analyses of novel actinobacteria.</title>
        <authorList>
            <person name="Sahin N."/>
            <person name="Gencbay T."/>
        </authorList>
    </citation>
    <scope>NUCLEOTIDE SEQUENCE [LARGE SCALE GENOMIC DNA]</scope>
    <source>
        <strain evidence="1 2">HC44</strain>
    </source>
</reference>
<organism evidence="1 2">
    <name type="scientific">Streptomyces scabichelini</name>
    <dbReference type="NCBI Taxonomy" id="2711217"/>
    <lineage>
        <taxon>Bacteria</taxon>
        <taxon>Bacillati</taxon>
        <taxon>Actinomycetota</taxon>
        <taxon>Actinomycetes</taxon>
        <taxon>Kitasatosporales</taxon>
        <taxon>Streptomycetaceae</taxon>
        <taxon>Streptomyces</taxon>
    </lineage>
</organism>
<evidence type="ECO:0000313" key="1">
    <source>
        <dbReference type="EMBL" id="NGO13990.1"/>
    </source>
</evidence>
<name>A0A6G4VJK5_9ACTN</name>
<accession>A0A6G4VJK5</accession>
<dbReference type="Proteomes" id="UP000472335">
    <property type="component" value="Unassembled WGS sequence"/>
</dbReference>
<protein>
    <submittedName>
        <fullName evidence="1">Uncharacterized protein</fullName>
    </submittedName>
</protein>
<comment type="caution">
    <text evidence="1">The sequence shown here is derived from an EMBL/GenBank/DDBJ whole genome shotgun (WGS) entry which is preliminary data.</text>
</comment>
<evidence type="ECO:0000313" key="2">
    <source>
        <dbReference type="Proteomes" id="UP000472335"/>
    </source>
</evidence>
<dbReference type="EMBL" id="JAAKZY010000226">
    <property type="protein sequence ID" value="NGO13990.1"/>
    <property type="molecule type" value="Genomic_DNA"/>
</dbReference>
<gene>
    <name evidence="1" type="ORF">G5C60_41970</name>
</gene>
<keyword evidence="2" id="KW-1185">Reference proteome</keyword>
<proteinExistence type="predicted"/>